<evidence type="ECO:0000313" key="9">
    <source>
        <dbReference type="RefSeq" id="XP_028134688.1"/>
    </source>
</evidence>
<keyword evidence="2" id="KW-0698">rRNA processing</keyword>
<gene>
    <name evidence="9" type="primary">LOC114329704</name>
</gene>
<comment type="subcellular location">
    <subcellularLocation>
        <location evidence="1">Nucleus</location>
        <location evidence="1">Nucleolus</location>
    </subcellularLocation>
</comment>
<reference evidence="7" key="2">
    <citation type="submission" date="2025-05" db="UniProtKB">
        <authorList>
            <consortium name="EnsemblMetazoa"/>
        </authorList>
    </citation>
    <scope>IDENTIFICATION</scope>
</reference>
<dbReference type="AlphaFoldDB" id="A0A6P7FNT8"/>
<feature type="domain" description="U3 small nucleolar RNA-associated protein 6 N-terminal" evidence="5">
    <location>
        <begin position="11"/>
        <end position="87"/>
    </location>
</feature>
<dbReference type="InParanoid" id="A0A6P7FNT8"/>
<evidence type="ECO:0000313" key="7">
    <source>
        <dbReference type="EnsemblMetazoa" id="XP_028134688.1"/>
    </source>
</evidence>
<dbReference type="GeneID" id="114329704"/>
<dbReference type="PANTHER" id="PTHR23271:SF1">
    <property type="entry name" value="U3 SMALL NUCLEOLAR RNA-ASSOCIATED PROTEIN 6 HOMOLOG"/>
    <property type="match status" value="1"/>
</dbReference>
<dbReference type="RefSeq" id="XP_028134688.1">
    <property type="nucleotide sequence ID" value="XM_028278887.1"/>
</dbReference>
<dbReference type="Pfam" id="PF08640">
    <property type="entry name" value="U3_assoc_6"/>
    <property type="match status" value="1"/>
</dbReference>
<evidence type="ECO:0000259" key="5">
    <source>
        <dbReference type="Pfam" id="PF08640"/>
    </source>
</evidence>
<evidence type="ECO:0000313" key="8">
    <source>
        <dbReference type="Proteomes" id="UP001652700"/>
    </source>
</evidence>
<evidence type="ECO:0000256" key="2">
    <source>
        <dbReference type="ARBA" id="ARBA00022552"/>
    </source>
</evidence>
<evidence type="ECO:0000256" key="3">
    <source>
        <dbReference type="ARBA" id="ARBA00022737"/>
    </source>
</evidence>
<dbReference type="Gene3D" id="1.25.40.10">
    <property type="entry name" value="Tetratricopeptide repeat domain"/>
    <property type="match status" value="1"/>
</dbReference>
<dbReference type="KEGG" id="dvv:114329704"/>
<feature type="domain" description="U3 small nucleolar RNA-associated protein 6 homolog C-terminal" evidence="6">
    <location>
        <begin position="292"/>
        <end position="543"/>
    </location>
</feature>
<keyword evidence="3" id="KW-0677">Repeat</keyword>
<evidence type="ECO:0000259" key="6">
    <source>
        <dbReference type="Pfam" id="PF24892"/>
    </source>
</evidence>
<dbReference type="OrthoDB" id="28112at2759"/>
<dbReference type="InterPro" id="IPR011990">
    <property type="entry name" value="TPR-like_helical_dom_sf"/>
</dbReference>
<organism evidence="9">
    <name type="scientific">Diabrotica virgifera virgifera</name>
    <name type="common">western corn rootworm</name>
    <dbReference type="NCBI Taxonomy" id="50390"/>
    <lineage>
        <taxon>Eukaryota</taxon>
        <taxon>Metazoa</taxon>
        <taxon>Ecdysozoa</taxon>
        <taxon>Arthropoda</taxon>
        <taxon>Hexapoda</taxon>
        <taxon>Insecta</taxon>
        <taxon>Pterygota</taxon>
        <taxon>Neoptera</taxon>
        <taxon>Endopterygota</taxon>
        <taxon>Coleoptera</taxon>
        <taxon>Polyphaga</taxon>
        <taxon>Cucujiformia</taxon>
        <taxon>Chrysomeloidea</taxon>
        <taxon>Chrysomelidae</taxon>
        <taxon>Galerucinae</taxon>
        <taxon>Diabroticina</taxon>
        <taxon>Diabroticites</taxon>
        <taxon>Diabrotica</taxon>
    </lineage>
</organism>
<dbReference type="PANTHER" id="PTHR23271">
    <property type="entry name" value="HEPATOCELLULAR CARCINOMA-ASSOCIATED ANTIGEN 66"/>
    <property type="match status" value="1"/>
</dbReference>
<dbReference type="GO" id="GO:0032040">
    <property type="term" value="C:small-subunit processome"/>
    <property type="evidence" value="ECO:0007669"/>
    <property type="project" value="TreeGrafter"/>
</dbReference>
<sequence length="585" mass="68651">MAEIVEGRMESMTEIQEMRRLKLFSIIETKDIIKKRKAFECKLNGVEKNLQHFKDYINYELSLLKDIKLRRKKLKISENKDKIEIRILNNIKSRYEIALQRFTNEMNFHLEYFKFCREYNFHQAACLCVQNMIKAYAHVPDIWLAAAAYYVSRDTKQSLALIHKGIAIHPSSQALQLEAIQLELLQRQENQYPSDTQCDTLDDAYYKKIEQYIDAVEKNIHDHACLISILNILDPHNFTEKIQHRIIELLMSKYSNEPDVWHFLAEREQNGKHYPVPDELRTSTKFKLQRLIDKYELGLRKISIEKKVALWTYYLDFLIELNELKDISNHMIKSTLKEKLQDAKRDSVLNERYYLTWAKLYTEESDILRIIEDGLAALPNSLALWKKKLICMTMRDDVKALNVEFKKGHMALKENSTPLWIILIKYHLLNSPEKVVETIYRDACHQHGSIANEFKGDFVEWAALNKGIEDTRKVYQDLAFRSPFCKDLHIKMAKLEETELIVSAKDMEHPLNLLCKQFGKDDPDCWIALRDCYLNHQTLFENAYPAFNINTKLAQIRTEALKSIGDSGPTKAEFLAKYDTASFSS</sequence>
<evidence type="ECO:0000256" key="4">
    <source>
        <dbReference type="ARBA" id="ARBA00023242"/>
    </source>
</evidence>
<name>A0A6P7FNT8_DIAVI</name>
<proteinExistence type="predicted"/>
<dbReference type="GO" id="GO:0034388">
    <property type="term" value="C:Pwp2p-containing subcomplex of 90S preribosome"/>
    <property type="evidence" value="ECO:0007669"/>
    <property type="project" value="TreeGrafter"/>
</dbReference>
<evidence type="ECO:0000256" key="1">
    <source>
        <dbReference type="ARBA" id="ARBA00004604"/>
    </source>
</evidence>
<dbReference type="EnsemblMetazoa" id="XM_028278887.2">
    <property type="protein sequence ID" value="XP_028134688.1"/>
    <property type="gene ID" value="LOC114329704"/>
</dbReference>
<dbReference type="InterPro" id="IPR013949">
    <property type="entry name" value="Utp6"/>
</dbReference>
<reference evidence="9" key="1">
    <citation type="submission" date="2025-04" db="UniProtKB">
        <authorList>
            <consortium name="RefSeq"/>
        </authorList>
    </citation>
    <scope>IDENTIFICATION</scope>
    <source>
        <tissue evidence="9">Whole insect</tissue>
    </source>
</reference>
<dbReference type="InterPro" id="IPR055347">
    <property type="entry name" value="UTP6_N"/>
</dbReference>
<dbReference type="GO" id="GO:0000462">
    <property type="term" value="P:maturation of SSU-rRNA from tricistronic rRNA transcript (SSU-rRNA, 5.8S rRNA, LSU-rRNA)"/>
    <property type="evidence" value="ECO:0007669"/>
    <property type="project" value="InterPro"/>
</dbReference>
<dbReference type="InterPro" id="IPR056907">
    <property type="entry name" value="UTP6_C"/>
</dbReference>
<keyword evidence="4" id="KW-0539">Nucleus</keyword>
<dbReference type="GO" id="GO:0030515">
    <property type="term" value="F:snoRNA binding"/>
    <property type="evidence" value="ECO:0007669"/>
    <property type="project" value="InterPro"/>
</dbReference>
<dbReference type="SUPFAM" id="SSF48452">
    <property type="entry name" value="TPR-like"/>
    <property type="match status" value="1"/>
</dbReference>
<keyword evidence="8" id="KW-1185">Reference proteome</keyword>
<dbReference type="Pfam" id="PF24892">
    <property type="entry name" value="UTP6_C"/>
    <property type="match status" value="1"/>
</dbReference>
<dbReference type="Proteomes" id="UP001652700">
    <property type="component" value="Unplaced"/>
</dbReference>
<dbReference type="FunCoup" id="A0A6P7FNT8">
    <property type="interactions" value="1384"/>
</dbReference>
<protein>
    <submittedName>
        <fullName evidence="9">U3 small nucleolar RNA-associated protein 6 homolog</fullName>
    </submittedName>
</protein>
<accession>A0A6P7FNT8</accession>